<dbReference type="EMBL" id="JACHGY010000001">
    <property type="protein sequence ID" value="MBB6430034.1"/>
    <property type="molecule type" value="Genomic_DNA"/>
</dbReference>
<dbReference type="Pfam" id="PF13432">
    <property type="entry name" value="TPR_16"/>
    <property type="match status" value="3"/>
</dbReference>
<sequence length="401" mass="45249">MPSQRTRQRQVLSLAAFMLCATSLIGCTNSHQEWMDNAETRWNGIRSAAMLDMAKGQFEAGALDQAEKTINEAAAVDASNPQLHLMAGRICLERGQLERAYRLFELSKELDGNNAETYYYQGVVLQRWHQHEAALDVYKKAYELEADKANRMLAVAETYVALDRPEDAIALLEEKKFYFDQNAGLRAMLGHLYSMKNEHRLAVENFRQATMLDPENIRYQEELALAQVAANAHADAVHTLKLLLDRPEYSDRNDLKRSLASAEASLGRLDAARQIYIGLTRQDPTNTADWIRLGEICWKTEDLGGALIAANRAITLAPQRHEGYLLSGLVWQKREKFENALEMFDRAAELAPQDSTPLILRGISLQKTDRKAAAAEAYTEALKRNPEDVRAQRLLAQIDTN</sequence>
<accession>A0A7X0LKN9</accession>
<dbReference type="RefSeq" id="WP_184677576.1">
    <property type="nucleotide sequence ID" value="NZ_JACHGY010000001.1"/>
</dbReference>
<proteinExistence type="predicted"/>
<evidence type="ECO:0000256" key="3">
    <source>
        <dbReference type="PROSITE-ProRule" id="PRU00339"/>
    </source>
</evidence>
<feature type="chain" id="PRO_5031531346" evidence="4">
    <location>
        <begin position="27"/>
        <end position="401"/>
    </location>
</feature>
<gene>
    <name evidence="5" type="ORF">HNQ40_001840</name>
</gene>
<feature type="signal peptide" evidence="4">
    <location>
        <begin position="1"/>
        <end position="26"/>
    </location>
</feature>
<dbReference type="PROSITE" id="PS50005">
    <property type="entry name" value="TPR"/>
    <property type="match status" value="3"/>
</dbReference>
<evidence type="ECO:0000256" key="2">
    <source>
        <dbReference type="ARBA" id="ARBA00022803"/>
    </source>
</evidence>
<evidence type="ECO:0000256" key="1">
    <source>
        <dbReference type="ARBA" id="ARBA00022737"/>
    </source>
</evidence>
<dbReference type="Proteomes" id="UP000541810">
    <property type="component" value="Unassembled WGS sequence"/>
</dbReference>
<protein>
    <submittedName>
        <fullName evidence="5">Tetratricopeptide (TPR) repeat protein</fullName>
    </submittedName>
</protein>
<dbReference type="SMART" id="SM00028">
    <property type="entry name" value="TPR"/>
    <property type="match status" value="7"/>
</dbReference>
<keyword evidence="4" id="KW-0732">Signal</keyword>
<dbReference type="PANTHER" id="PTHR44858">
    <property type="entry name" value="TETRATRICOPEPTIDE REPEAT PROTEIN 6"/>
    <property type="match status" value="1"/>
</dbReference>
<evidence type="ECO:0000256" key="4">
    <source>
        <dbReference type="SAM" id="SignalP"/>
    </source>
</evidence>
<dbReference type="PANTHER" id="PTHR44858:SF1">
    <property type="entry name" value="UDP-N-ACETYLGLUCOSAMINE--PEPTIDE N-ACETYLGLUCOSAMINYLTRANSFERASE SPINDLY-RELATED"/>
    <property type="match status" value="1"/>
</dbReference>
<dbReference type="InterPro" id="IPR050498">
    <property type="entry name" value="Ycf3"/>
</dbReference>
<feature type="repeat" description="TPR" evidence="3">
    <location>
        <begin position="115"/>
        <end position="148"/>
    </location>
</feature>
<keyword evidence="2 3" id="KW-0802">TPR repeat</keyword>
<organism evidence="5 6">
    <name type="scientific">Algisphaera agarilytica</name>
    <dbReference type="NCBI Taxonomy" id="1385975"/>
    <lineage>
        <taxon>Bacteria</taxon>
        <taxon>Pseudomonadati</taxon>
        <taxon>Planctomycetota</taxon>
        <taxon>Phycisphaerae</taxon>
        <taxon>Phycisphaerales</taxon>
        <taxon>Phycisphaeraceae</taxon>
        <taxon>Algisphaera</taxon>
    </lineage>
</organism>
<feature type="repeat" description="TPR" evidence="3">
    <location>
        <begin position="183"/>
        <end position="216"/>
    </location>
</feature>
<reference evidence="5 6" key="1">
    <citation type="submission" date="2020-08" db="EMBL/GenBank/DDBJ databases">
        <title>Genomic Encyclopedia of Type Strains, Phase IV (KMG-IV): sequencing the most valuable type-strain genomes for metagenomic binning, comparative biology and taxonomic classification.</title>
        <authorList>
            <person name="Goeker M."/>
        </authorList>
    </citation>
    <scope>NUCLEOTIDE SEQUENCE [LARGE SCALE GENOMIC DNA]</scope>
    <source>
        <strain evidence="5 6">DSM 103725</strain>
    </source>
</reference>
<dbReference type="PROSITE" id="PS51257">
    <property type="entry name" value="PROKAR_LIPOPROTEIN"/>
    <property type="match status" value="1"/>
</dbReference>
<keyword evidence="1" id="KW-0677">Repeat</keyword>
<feature type="repeat" description="TPR" evidence="3">
    <location>
        <begin position="321"/>
        <end position="354"/>
    </location>
</feature>
<dbReference type="Gene3D" id="1.25.40.10">
    <property type="entry name" value="Tetratricopeptide repeat domain"/>
    <property type="match status" value="2"/>
</dbReference>
<evidence type="ECO:0000313" key="6">
    <source>
        <dbReference type="Proteomes" id="UP000541810"/>
    </source>
</evidence>
<dbReference type="Pfam" id="PF13181">
    <property type="entry name" value="TPR_8"/>
    <property type="match status" value="1"/>
</dbReference>
<dbReference type="SUPFAM" id="SSF48452">
    <property type="entry name" value="TPR-like"/>
    <property type="match status" value="2"/>
</dbReference>
<comment type="caution">
    <text evidence="5">The sequence shown here is derived from an EMBL/GenBank/DDBJ whole genome shotgun (WGS) entry which is preliminary data.</text>
</comment>
<evidence type="ECO:0000313" key="5">
    <source>
        <dbReference type="EMBL" id="MBB6430034.1"/>
    </source>
</evidence>
<dbReference type="AlphaFoldDB" id="A0A7X0LKN9"/>
<dbReference type="InterPro" id="IPR019734">
    <property type="entry name" value="TPR_rpt"/>
</dbReference>
<keyword evidence="6" id="KW-1185">Reference proteome</keyword>
<dbReference type="InterPro" id="IPR011990">
    <property type="entry name" value="TPR-like_helical_dom_sf"/>
</dbReference>
<name>A0A7X0LKN9_9BACT</name>